<feature type="non-terminal residue" evidence="2">
    <location>
        <position position="156"/>
    </location>
</feature>
<evidence type="ECO:0000313" key="3">
    <source>
        <dbReference type="Proteomes" id="UP000305222"/>
    </source>
</evidence>
<protein>
    <submittedName>
        <fullName evidence="2">Peptide ABC transporter</fullName>
    </submittedName>
</protein>
<sequence length="156" mass="18135">KRKLEKNKFKSICIPFITFLFAFLAGYALYKIPFVFFGRLSWDFVNVWLPISMSFAVWATLISIVLFCLYLSLITVFPLYNKKNFFPIFVLSVTSGFGNAMIIFIINEALTRSNYSSNNSLFLYFLLGIITYVLAQKLVRTQLITITNNLIYEKRV</sequence>
<feature type="transmembrane region" description="Helical" evidence="1">
    <location>
        <begin position="121"/>
        <end position="139"/>
    </location>
</feature>
<dbReference type="EMBL" id="SZON01001901">
    <property type="protein sequence ID" value="TKI89365.1"/>
    <property type="molecule type" value="Genomic_DNA"/>
</dbReference>
<reference evidence="2 3" key="1">
    <citation type="journal article" date="2019" name="Environ. Microbiol.">
        <title>An active ?-lactamase is a part of an orchestrated cell wall stress resistance network of Bacillus subtilis and related rhizosphere species.</title>
        <authorList>
            <person name="Bucher T."/>
            <person name="Keren-Paz A."/>
            <person name="Hausser J."/>
            <person name="Olender T."/>
            <person name="Cytryn E."/>
            <person name="Kolodkin-Gal I."/>
        </authorList>
    </citation>
    <scope>NUCLEOTIDE SEQUENCE [LARGE SCALE GENOMIC DNA]</scope>
    <source>
        <strain evidence="2 3">I5</strain>
    </source>
</reference>
<feature type="non-terminal residue" evidence="2">
    <location>
        <position position="1"/>
    </location>
</feature>
<feature type="transmembrane region" description="Helical" evidence="1">
    <location>
        <begin position="12"/>
        <end position="30"/>
    </location>
</feature>
<organism evidence="2 3">
    <name type="scientific">Bacillus wiedmannii</name>
    <dbReference type="NCBI Taxonomy" id="1890302"/>
    <lineage>
        <taxon>Bacteria</taxon>
        <taxon>Bacillati</taxon>
        <taxon>Bacillota</taxon>
        <taxon>Bacilli</taxon>
        <taxon>Bacillales</taxon>
        <taxon>Bacillaceae</taxon>
        <taxon>Bacillus</taxon>
        <taxon>Bacillus cereus group</taxon>
    </lineage>
</organism>
<accession>A0A4U3ALX7</accession>
<gene>
    <name evidence="2" type="ORF">FC699_26210</name>
</gene>
<keyword evidence="1" id="KW-0472">Membrane</keyword>
<feature type="transmembrane region" description="Helical" evidence="1">
    <location>
        <begin position="85"/>
        <end position="106"/>
    </location>
</feature>
<comment type="caution">
    <text evidence="2">The sequence shown here is derived from an EMBL/GenBank/DDBJ whole genome shotgun (WGS) entry which is preliminary data.</text>
</comment>
<dbReference type="Proteomes" id="UP000305222">
    <property type="component" value="Unassembled WGS sequence"/>
</dbReference>
<dbReference type="AlphaFoldDB" id="A0A4U3ALX7"/>
<evidence type="ECO:0000313" key="2">
    <source>
        <dbReference type="EMBL" id="TKI89365.1"/>
    </source>
</evidence>
<name>A0A4U3ALX7_9BACI</name>
<keyword evidence="1" id="KW-1133">Transmembrane helix</keyword>
<proteinExistence type="predicted"/>
<evidence type="ECO:0000256" key="1">
    <source>
        <dbReference type="SAM" id="Phobius"/>
    </source>
</evidence>
<feature type="transmembrane region" description="Helical" evidence="1">
    <location>
        <begin position="50"/>
        <end position="73"/>
    </location>
</feature>
<keyword evidence="1" id="KW-0812">Transmembrane</keyword>